<accession>A0A5C4Y5W4</accession>
<reference evidence="4 5" key="1">
    <citation type="submission" date="2019-06" db="EMBL/GenBank/DDBJ databases">
        <title>Genome sequence of Deinococcus radiopugnans ATCC 19172.</title>
        <authorList>
            <person name="Maclea K.S."/>
            <person name="Maynard C.R."/>
        </authorList>
    </citation>
    <scope>NUCLEOTIDE SEQUENCE [LARGE SCALE GENOMIC DNA]</scope>
    <source>
        <strain evidence="4 5">ATCC 19172</strain>
    </source>
</reference>
<evidence type="ECO:0000313" key="4">
    <source>
        <dbReference type="EMBL" id="TNM70691.1"/>
    </source>
</evidence>
<dbReference type="InterPro" id="IPR025668">
    <property type="entry name" value="Tnp_DDE_dom"/>
</dbReference>
<dbReference type="Pfam" id="PF13751">
    <property type="entry name" value="DDE_Tnp_1_6"/>
    <property type="match status" value="1"/>
</dbReference>
<comment type="caution">
    <text evidence="4">The sequence shown here is derived from an EMBL/GenBank/DDBJ whole genome shotgun (WGS) entry which is preliminary data.</text>
</comment>
<reference evidence="3 6" key="2">
    <citation type="submission" date="2020-08" db="EMBL/GenBank/DDBJ databases">
        <title>Genomic Encyclopedia of Type Strains, Phase IV (KMG-IV): sequencing the most valuable type-strain genomes for metagenomic binning, comparative biology and taxonomic classification.</title>
        <authorList>
            <person name="Goeker M."/>
        </authorList>
    </citation>
    <scope>NUCLEOTIDE SEQUENCE [LARGE SCALE GENOMIC DNA]</scope>
    <source>
        <strain evidence="3 6">DSM 12027</strain>
    </source>
</reference>
<keyword evidence="6" id="KW-1185">Reference proteome</keyword>
<dbReference type="Pfam" id="PF05598">
    <property type="entry name" value="DUF772"/>
    <property type="match status" value="1"/>
</dbReference>
<name>A0A5C4Y5W4_9DEIO</name>
<dbReference type="Proteomes" id="UP000629870">
    <property type="component" value="Unassembled WGS sequence"/>
</dbReference>
<protein>
    <submittedName>
        <fullName evidence="3 4">Transposase</fullName>
    </submittedName>
</protein>
<sequence>MSLHPQPWGDIPEETARVARASFPKGNTIMRLHDEFGALYQDQDFAALFPRHGQPAWSPWRLALITVYQFLEQLSDRGAADAVRGRLDWKYALSLDLDDSGFDHTVLSEFRTRLVNGNVELLLLDQMLSRFRESGLLKSRGKQRTDSTHVLTSVRVLTRHEHLAETLRAALNALATVDPLWLKPWVPEAWFERYGRRMEEFRLPKSKANRMVYLQQVGQDGFRLLDALEQDEDLVQLRSLPAIHLLRAAWHHHFERQPDGVRLRDPEELGPHYERFNSPYDPGARFAQKKNRRWHGYKVHLTETCDDELPHLITHVHTVPAFQADIDAMTPVHTALSQKQVTPAEHFVDSAYVSTASLITSTNPEGTEVIGPIRADPHWQSREPDAFSTEAFQIDWEARAVTCPQGHVSRKWLVRERPKRTVISVRFARRDCLHCPVRQRCTRNVSGHARELTLMPQELFEARHAQRTAQHGQPWLTRYHRRAGIEGTISQGVRAYGLRQARYRGERKTQLQAGCLAAAINVERLVAWLTGRPRETTRISRFAALVG</sequence>
<dbReference type="PANTHER" id="PTHR35604:SF2">
    <property type="entry name" value="TRANSPOSASE INSH FOR INSERTION SEQUENCE ELEMENT IS5A-RELATED"/>
    <property type="match status" value="1"/>
</dbReference>
<dbReference type="NCBIfam" id="NF033551">
    <property type="entry name" value="transpos_IS1182"/>
    <property type="match status" value="1"/>
</dbReference>
<dbReference type="AlphaFoldDB" id="A0A5C4Y5W4"/>
<dbReference type="EMBL" id="VDMO01000012">
    <property type="protein sequence ID" value="TNM70691.1"/>
    <property type="molecule type" value="Genomic_DNA"/>
</dbReference>
<evidence type="ECO:0000313" key="6">
    <source>
        <dbReference type="Proteomes" id="UP000629870"/>
    </source>
</evidence>
<feature type="domain" description="Transposase DDE" evidence="2">
    <location>
        <begin position="402"/>
        <end position="526"/>
    </location>
</feature>
<organism evidence="4 5">
    <name type="scientific">Deinococcus radiopugnans ATCC 19172</name>
    <dbReference type="NCBI Taxonomy" id="585398"/>
    <lineage>
        <taxon>Bacteria</taxon>
        <taxon>Thermotogati</taxon>
        <taxon>Deinococcota</taxon>
        <taxon>Deinococci</taxon>
        <taxon>Deinococcales</taxon>
        <taxon>Deinococcaceae</taxon>
        <taxon>Deinococcus</taxon>
    </lineage>
</organism>
<evidence type="ECO:0000313" key="3">
    <source>
        <dbReference type="EMBL" id="MBB6017075.1"/>
    </source>
</evidence>
<gene>
    <name evidence="4" type="ORF">FHR04_12385</name>
    <name evidence="3" type="ORF">HNQ04_002337</name>
</gene>
<dbReference type="EMBL" id="JACHEW010000011">
    <property type="protein sequence ID" value="MBB6017075.1"/>
    <property type="molecule type" value="Genomic_DNA"/>
</dbReference>
<dbReference type="Proteomes" id="UP000313988">
    <property type="component" value="Unassembled WGS sequence"/>
</dbReference>
<evidence type="ECO:0000259" key="1">
    <source>
        <dbReference type="Pfam" id="PF05598"/>
    </source>
</evidence>
<dbReference type="InterPro" id="IPR047629">
    <property type="entry name" value="IS1182_transpos"/>
</dbReference>
<dbReference type="OrthoDB" id="52455at2"/>
<feature type="domain" description="Transposase InsH N-terminal" evidence="1">
    <location>
        <begin position="39"/>
        <end position="113"/>
    </location>
</feature>
<dbReference type="InterPro" id="IPR008490">
    <property type="entry name" value="Transposase_InsH_N"/>
</dbReference>
<evidence type="ECO:0000259" key="2">
    <source>
        <dbReference type="Pfam" id="PF13751"/>
    </source>
</evidence>
<proteinExistence type="predicted"/>
<dbReference type="PANTHER" id="PTHR35604">
    <property type="entry name" value="TRANSPOSASE INSH FOR INSERTION SEQUENCE ELEMENT IS5A-RELATED"/>
    <property type="match status" value="1"/>
</dbReference>
<evidence type="ECO:0000313" key="5">
    <source>
        <dbReference type="Proteomes" id="UP000313988"/>
    </source>
</evidence>
<dbReference type="RefSeq" id="WP_139403718.1">
    <property type="nucleotide sequence ID" value="NZ_JACHEW010000011.1"/>
</dbReference>